<evidence type="ECO:0000313" key="2">
    <source>
        <dbReference type="EMBL" id="SFV30259.1"/>
    </source>
</evidence>
<dbReference type="InterPro" id="IPR036761">
    <property type="entry name" value="TTHA0802/YceI-like_sf"/>
</dbReference>
<dbReference type="STRING" id="1393122.SAMN05660895_0742"/>
<dbReference type="Gene3D" id="2.40.128.110">
    <property type="entry name" value="Lipid/polyisoprenoid-binding, YceI-like"/>
    <property type="match status" value="1"/>
</dbReference>
<accession>A0A1I7N6I5</accession>
<gene>
    <name evidence="2" type="ORF">SAMN05660895_0742</name>
</gene>
<dbReference type="PANTHER" id="PTHR34406">
    <property type="entry name" value="PROTEIN YCEI"/>
    <property type="match status" value="1"/>
</dbReference>
<dbReference type="InterPro" id="IPR007372">
    <property type="entry name" value="Lipid/polyisoprenoid-bd_YceI"/>
</dbReference>
<feature type="domain" description="Lipid/polyisoprenoid-binding YceI-like" evidence="1">
    <location>
        <begin position="9"/>
        <end position="178"/>
    </location>
</feature>
<dbReference type="SMART" id="SM00867">
    <property type="entry name" value="YceI"/>
    <property type="match status" value="1"/>
</dbReference>
<dbReference type="PANTHER" id="PTHR34406:SF1">
    <property type="entry name" value="PROTEIN YCEI"/>
    <property type="match status" value="1"/>
</dbReference>
<dbReference type="Pfam" id="PF04264">
    <property type="entry name" value="YceI"/>
    <property type="match status" value="1"/>
</dbReference>
<name>A0A1I7N6I5_9BACT</name>
<dbReference type="EMBL" id="FPCJ01000001">
    <property type="protein sequence ID" value="SFV30259.1"/>
    <property type="molecule type" value="Genomic_DNA"/>
</dbReference>
<dbReference type="AlphaFoldDB" id="A0A1I7N6I5"/>
<reference evidence="3" key="1">
    <citation type="submission" date="2016-10" db="EMBL/GenBank/DDBJ databases">
        <authorList>
            <person name="Varghese N."/>
            <person name="Submissions S."/>
        </authorList>
    </citation>
    <scope>NUCLEOTIDE SEQUENCE [LARGE SCALE GENOMIC DNA]</scope>
    <source>
        <strain evidence="3">DSM 14807</strain>
    </source>
</reference>
<proteinExistence type="predicted"/>
<dbReference type="RefSeq" id="WP_092457882.1">
    <property type="nucleotide sequence ID" value="NZ_FPCJ01000001.1"/>
</dbReference>
<evidence type="ECO:0000259" key="1">
    <source>
        <dbReference type="SMART" id="SM00867"/>
    </source>
</evidence>
<evidence type="ECO:0000313" key="3">
    <source>
        <dbReference type="Proteomes" id="UP000199537"/>
    </source>
</evidence>
<dbReference type="Proteomes" id="UP000199537">
    <property type="component" value="Unassembled WGS sequence"/>
</dbReference>
<dbReference type="SUPFAM" id="SSF101874">
    <property type="entry name" value="YceI-like"/>
    <property type="match status" value="1"/>
</dbReference>
<protein>
    <submittedName>
        <fullName evidence="2">Polyisoprenoid-binding protein YceI</fullName>
    </submittedName>
</protein>
<dbReference type="OrthoDB" id="9811006at2"/>
<organism evidence="2 3">
    <name type="scientific">Thermoflavifilum thermophilum</name>
    <dbReference type="NCBI Taxonomy" id="1393122"/>
    <lineage>
        <taxon>Bacteria</taxon>
        <taxon>Pseudomonadati</taxon>
        <taxon>Bacteroidota</taxon>
        <taxon>Chitinophagia</taxon>
        <taxon>Chitinophagales</taxon>
        <taxon>Chitinophagaceae</taxon>
        <taxon>Thermoflavifilum</taxon>
    </lineage>
</organism>
<sequence>MAETATKTIWKVDPTHSEILFKVRHMVISTVTGKFEKFDGTVETEGDRLETAKVEFVIDTASVNTGVADRDNHLRSDDFFNAEKYPQIRFVSTALKKINDQEYELEGNLTIRDVTQPVKLKVEYGGMVKDPWGNTRAGFVVTGKINRKDFGLKWNMLLETGGAVVSDEVQVQCAVEFVHS</sequence>
<keyword evidence="3" id="KW-1185">Reference proteome</keyword>